<keyword evidence="3" id="KW-1185">Reference proteome</keyword>
<name>W9QRV7_9ROSA</name>
<sequence length="238" mass="27192">MVHFISSGLAETMKAKGSKKAPVKPEIDDSSEPLEPLHKRTKLDSSPRQSLDRPNIQPNPTNPSKPSLPEITRRLWVYGPKKVLRPKVSSIWSVQLGPIFRPNPSLPGRITPLLVQRSLATANLVRSWACSDPRRPLCRFSRASSRSMNAMALERADPASRSRCPLCETSQEASPARCPPREPNQRLKWYFHPEILHRLLRMLCIKIPFIKIYLLNFYLKMSPLGYGYNRVTYHLKCN</sequence>
<evidence type="ECO:0000256" key="1">
    <source>
        <dbReference type="SAM" id="MobiDB-lite"/>
    </source>
</evidence>
<dbReference type="Proteomes" id="UP000030645">
    <property type="component" value="Unassembled WGS sequence"/>
</dbReference>
<accession>W9QRV7</accession>
<feature type="compositionally biased region" description="Basic and acidic residues" evidence="1">
    <location>
        <begin position="35"/>
        <end position="45"/>
    </location>
</feature>
<dbReference type="AlphaFoldDB" id="W9QRV7"/>
<evidence type="ECO:0000313" key="2">
    <source>
        <dbReference type="EMBL" id="EXB38627.1"/>
    </source>
</evidence>
<feature type="compositionally biased region" description="Polar residues" evidence="1">
    <location>
        <begin position="56"/>
        <end position="65"/>
    </location>
</feature>
<reference evidence="3" key="1">
    <citation type="submission" date="2013-01" db="EMBL/GenBank/DDBJ databases">
        <title>Draft Genome Sequence of a Mulberry Tree, Morus notabilis C.K. Schneid.</title>
        <authorList>
            <person name="He N."/>
            <person name="Zhao S."/>
        </authorList>
    </citation>
    <scope>NUCLEOTIDE SEQUENCE</scope>
</reference>
<organism evidence="2 3">
    <name type="scientific">Morus notabilis</name>
    <dbReference type="NCBI Taxonomy" id="981085"/>
    <lineage>
        <taxon>Eukaryota</taxon>
        <taxon>Viridiplantae</taxon>
        <taxon>Streptophyta</taxon>
        <taxon>Embryophyta</taxon>
        <taxon>Tracheophyta</taxon>
        <taxon>Spermatophyta</taxon>
        <taxon>Magnoliopsida</taxon>
        <taxon>eudicotyledons</taxon>
        <taxon>Gunneridae</taxon>
        <taxon>Pentapetalae</taxon>
        <taxon>rosids</taxon>
        <taxon>fabids</taxon>
        <taxon>Rosales</taxon>
        <taxon>Moraceae</taxon>
        <taxon>Moreae</taxon>
        <taxon>Morus</taxon>
    </lineage>
</organism>
<dbReference type="EMBL" id="KE343700">
    <property type="protein sequence ID" value="EXB38627.1"/>
    <property type="molecule type" value="Genomic_DNA"/>
</dbReference>
<feature type="region of interest" description="Disordered" evidence="1">
    <location>
        <begin position="1"/>
        <end position="68"/>
    </location>
</feature>
<proteinExistence type="predicted"/>
<evidence type="ECO:0000313" key="3">
    <source>
        <dbReference type="Proteomes" id="UP000030645"/>
    </source>
</evidence>
<gene>
    <name evidence="2" type="ORF">L484_014441</name>
</gene>
<protein>
    <submittedName>
        <fullName evidence="2">Uncharacterized protein</fullName>
    </submittedName>
</protein>